<comment type="caution">
    <text evidence="1">The sequence shown here is derived from an EMBL/GenBank/DDBJ whole genome shotgun (WGS) entry which is preliminary data.</text>
</comment>
<protein>
    <recommendedName>
        <fullName evidence="3">F-box domain-containing protein</fullName>
    </recommendedName>
</protein>
<evidence type="ECO:0000313" key="2">
    <source>
        <dbReference type="Proteomes" id="UP001372338"/>
    </source>
</evidence>
<reference evidence="1 2" key="1">
    <citation type="submission" date="2024-01" db="EMBL/GenBank/DDBJ databases">
        <title>The genomes of 5 underutilized Papilionoideae crops provide insights into root nodulation and disease resistanc.</title>
        <authorList>
            <person name="Yuan L."/>
        </authorList>
    </citation>
    <scope>NUCLEOTIDE SEQUENCE [LARGE SCALE GENOMIC DNA]</scope>
    <source>
        <strain evidence="1">ZHUSHIDOU_FW_LH</strain>
        <tissue evidence="1">Leaf</tissue>
    </source>
</reference>
<dbReference type="InterPro" id="IPR050796">
    <property type="entry name" value="SCF_F-box_component"/>
</dbReference>
<proteinExistence type="predicted"/>
<dbReference type="InterPro" id="IPR036047">
    <property type="entry name" value="F-box-like_dom_sf"/>
</dbReference>
<accession>A0AAN9I3D8</accession>
<evidence type="ECO:0000313" key="1">
    <source>
        <dbReference type="EMBL" id="KAK7258971.1"/>
    </source>
</evidence>
<dbReference type="SUPFAM" id="SSF81383">
    <property type="entry name" value="F-box domain"/>
    <property type="match status" value="1"/>
</dbReference>
<keyword evidence="2" id="KW-1185">Reference proteome</keyword>
<name>A0AAN9I3D8_CROPI</name>
<sequence length="111" mass="13274">MDMEQKKMESSLPEDLVHDEILVRLPTQSLMRFKCVDPSWNALFNTDTFLMRHTLMQMREERNMIFDKLVLWNAATRAMMKEKGNEEVEDRKNLKRKRCESEEEHVTVAVN</sequence>
<organism evidence="1 2">
    <name type="scientific">Crotalaria pallida</name>
    <name type="common">Smooth rattlebox</name>
    <name type="synonym">Crotalaria striata</name>
    <dbReference type="NCBI Taxonomy" id="3830"/>
    <lineage>
        <taxon>Eukaryota</taxon>
        <taxon>Viridiplantae</taxon>
        <taxon>Streptophyta</taxon>
        <taxon>Embryophyta</taxon>
        <taxon>Tracheophyta</taxon>
        <taxon>Spermatophyta</taxon>
        <taxon>Magnoliopsida</taxon>
        <taxon>eudicotyledons</taxon>
        <taxon>Gunneridae</taxon>
        <taxon>Pentapetalae</taxon>
        <taxon>rosids</taxon>
        <taxon>fabids</taxon>
        <taxon>Fabales</taxon>
        <taxon>Fabaceae</taxon>
        <taxon>Papilionoideae</taxon>
        <taxon>50 kb inversion clade</taxon>
        <taxon>genistoids sensu lato</taxon>
        <taxon>core genistoids</taxon>
        <taxon>Crotalarieae</taxon>
        <taxon>Crotalaria</taxon>
    </lineage>
</organism>
<dbReference type="PANTHER" id="PTHR31672">
    <property type="entry name" value="BNACNNG10540D PROTEIN"/>
    <property type="match status" value="1"/>
</dbReference>
<dbReference type="Proteomes" id="UP001372338">
    <property type="component" value="Unassembled WGS sequence"/>
</dbReference>
<dbReference type="CDD" id="cd22157">
    <property type="entry name" value="F-box_AtFBW1-like"/>
    <property type="match status" value="1"/>
</dbReference>
<dbReference type="Gene3D" id="1.20.1280.50">
    <property type="match status" value="1"/>
</dbReference>
<dbReference type="AlphaFoldDB" id="A0AAN9I3D8"/>
<evidence type="ECO:0008006" key="3">
    <source>
        <dbReference type="Google" id="ProtNLM"/>
    </source>
</evidence>
<dbReference type="EMBL" id="JAYWIO010000005">
    <property type="protein sequence ID" value="KAK7258971.1"/>
    <property type="molecule type" value="Genomic_DNA"/>
</dbReference>
<dbReference type="PANTHER" id="PTHR31672:SF13">
    <property type="entry name" value="F-BOX PROTEIN CPR30-LIKE"/>
    <property type="match status" value="1"/>
</dbReference>
<gene>
    <name evidence="1" type="ORF">RIF29_24564</name>
</gene>